<organism evidence="1 2">
    <name type="scientific">Zarea fungicola</name>
    <dbReference type="NCBI Taxonomy" id="93591"/>
    <lineage>
        <taxon>Eukaryota</taxon>
        <taxon>Fungi</taxon>
        <taxon>Dikarya</taxon>
        <taxon>Ascomycota</taxon>
        <taxon>Pezizomycotina</taxon>
        <taxon>Sordariomycetes</taxon>
        <taxon>Hypocreomycetidae</taxon>
        <taxon>Hypocreales</taxon>
        <taxon>Cordycipitaceae</taxon>
        <taxon>Zarea</taxon>
    </lineage>
</organism>
<proteinExistence type="predicted"/>
<name>A0ACC1MR89_9HYPO</name>
<sequence>MSAPSSPSSWRGGSPALMLTPRSKIKALLATVDSSEEEGGAPTNLKSAIGGSSAQSALEQLDSDDDEDDSGSDIEIRPRGRLAARMQVNSTSPKEKGLHTARERVKQMLAREEEQQEARHQGEDEADDLPVAPRRLHRRPARDVRPEGESSQQRKSNPSSPGLFVSSPAKRVPSPSGRSNDPDSDSDALPAVSSDRFKALVEKKRQERLAREAKEEAERAERRARQEKLSSELGGIDDDDDDVSNISDDEGGQTLTQKSLRPARKASKKAIEEMNRETQRMARSMQLAHEAKTRKKITKSSLFDRFNFKPNDESIVPLPQPTSSSRPNTPQSDTEMADEDTPPSSPPSASKSAAATTTIQTAEDEEDLPSLNNIVSAAATEAIGKGMEKTTEVPEDKPTEADKTKKRVRVRLPNMLKTLVGGSDDELEITATVQDKVKAVFENVPVKAAQESHSLQVLRALALVQSPDRNRNRSGKKQPGMTNNELQASLQQRARQQAKSERMRRLDLLKSQGIVVQTMEERERQMEEVEDIVAKAREKVQLLMEQEREAAKKEKKDSVSADPLDWDDSDDEFVASEAEVVEEAEVIQLSGSEDEGEDADDESDTANPIFDDEAEESEAEQEITELSEDEKMEDVVTQTRRRRERNIRAVLSDDEADMEIKATPRPAKKVDQISPAAQNNYSPAAPGSVLRSAKKSFIPGLPVKGPAGLGLTQIFAGTMDDSQMGTANSLTQSMMPDFDQFPDSNFSTTMDPPVGSIIEDSQRPETQGVTQGIHLNMSQSQMHGLDSLMRDSYPGESQTIELSQDGGFQAYTPLKDRFIEPPFSTVATDVAGPMEDDGPQASPLMRRGRLRRKADMETAMENTEPTAAEAPAQDAFAKLREEAKQREKRRSTEAFNAKTSKAKEMVEQEAQESDDEYAGLGGADGEDSDNESNASVQEMIDDATANNADDSKLAAFYADRAREEDEQQVEKLFKDITTGMLRRKRGADYDLSDSDDDGEARRRMKRRQFAKMQKALFADERVKKMAENPGNQAFLRTMEDRDSDDEMDIMEVFESPSQRESESPAPELQATAQQTIPDSQPQQPLRQVLGTTAGPGDNRPPARMRRTRDAVKPSNIGEVRETLSNLLEEPEASLIPATEAGSDSEDDDSATRGGKENRSPLRTATGVVDRISLKRGNSNISTNGSRLAFATASSALGPSFKVPPLLRRATTNSSIMSTATSTTSSSTTGTPSGGFGEENKIKKAAGKRSGVVSRAVPENEGRAKMQENERRREEKKVKGAERRIGMVGGLLGRGSFA</sequence>
<comment type="caution">
    <text evidence="1">The sequence shown here is derived from an EMBL/GenBank/DDBJ whole genome shotgun (WGS) entry which is preliminary data.</text>
</comment>
<protein>
    <submittedName>
        <fullName evidence="1">Uncharacterized protein</fullName>
    </submittedName>
</protein>
<keyword evidence="2" id="KW-1185">Reference proteome</keyword>
<dbReference type="EMBL" id="JANJQO010001900">
    <property type="protein sequence ID" value="KAJ2968786.1"/>
    <property type="molecule type" value="Genomic_DNA"/>
</dbReference>
<evidence type="ECO:0000313" key="1">
    <source>
        <dbReference type="EMBL" id="KAJ2968786.1"/>
    </source>
</evidence>
<evidence type="ECO:0000313" key="2">
    <source>
        <dbReference type="Proteomes" id="UP001143910"/>
    </source>
</evidence>
<accession>A0ACC1MR89</accession>
<gene>
    <name evidence="1" type="ORF">NQ176_g9011</name>
</gene>
<dbReference type="Proteomes" id="UP001143910">
    <property type="component" value="Unassembled WGS sequence"/>
</dbReference>
<reference evidence="1" key="1">
    <citation type="submission" date="2022-08" db="EMBL/GenBank/DDBJ databases">
        <title>Genome Sequence of Lecanicillium fungicola.</title>
        <authorList>
            <person name="Buettner E."/>
        </authorList>
    </citation>
    <scope>NUCLEOTIDE SEQUENCE</scope>
    <source>
        <strain evidence="1">Babe33</strain>
    </source>
</reference>